<dbReference type="EMBL" id="KD024141">
    <property type="protein sequence ID" value="EMS67045.1"/>
    <property type="molecule type" value="Genomic_DNA"/>
</dbReference>
<feature type="compositionally biased region" description="Low complexity" evidence="2">
    <location>
        <begin position="203"/>
        <end position="221"/>
    </location>
</feature>
<dbReference type="eggNOG" id="ENOG502QVWB">
    <property type="taxonomic scope" value="Eukaryota"/>
</dbReference>
<dbReference type="PANTHER" id="PTHR35295">
    <property type="entry name" value="DNA LIGASE-LIKE PROTEIN"/>
    <property type="match status" value="1"/>
</dbReference>
<feature type="region of interest" description="Disordered" evidence="2">
    <location>
        <begin position="1"/>
        <end position="65"/>
    </location>
</feature>
<dbReference type="PANTHER" id="PTHR35295:SF2">
    <property type="entry name" value="OS07G0256300 PROTEIN"/>
    <property type="match status" value="1"/>
</dbReference>
<feature type="region of interest" description="Disordered" evidence="2">
    <location>
        <begin position="176"/>
        <end position="221"/>
    </location>
</feature>
<protein>
    <submittedName>
        <fullName evidence="3">Uncharacterized protein</fullName>
    </submittedName>
</protein>
<dbReference type="STRING" id="4572.M8APQ3"/>
<evidence type="ECO:0000256" key="1">
    <source>
        <dbReference type="SAM" id="Coils"/>
    </source>
</evidence>
<proteinExistence type="predicted"/>
<evidence type="ECO:0000256" key="2">
    <source>
        <dbReference type="SAM" id="MobiDB-lite"/>
    </source>
</evidence>
<name>M8APQ3_TRIUA</name>
<feature type="compositionally biased region" description="Basic residues" evidence="2">
    <location>
        <begin position="15"/>
        <end position="31"/>
    </location>
</feature>
<accession>M8APQ3</accession>
<feature type="coiled-coil region" evidence="1">
    <location>
        <begin position="70"/>
        <end position="133"/>
    </location>
</feature>
<feature type="compositionally biased region" description="Basic and acidic residues" evidence="2">
    <location>
        <begin position="35"/>
        <end position="46"/>
    </location>
</feature>
<dbReference type="AlphaFoldDB" id="M8APQ3"/>
<keyword evidence="1" id="KW-0175">Coiled coil</keyword>
<sequence>MASASTSPIAIGSSRTKRSSRHNMPRSRHMGGRAPGRDVGEGESARPRGKTNSKKENKRDAATNALIASVEGMMNKKDSTEEERRRFKAEQMDAFMEIQRRRLDLDAEKQAKMFELEAEKQAKMLEIESANAKTKAKEVALASMMAEVEIMNMDLNTVSPRKSSLRYACRLAMRSAASPGGGRRMSPGEEALRSLKRPRHPVDPGSGSDSGSSSGSESDGDFVSDLRQIACLLRLIKGGANKDRQKMCEQIIASVAANIQTMLEDTKSKFEKERQNLLKVLSGTSKEQCESSLNEEYTKLQDTYEMFCEENDAHLQTFKDLFSQVEVEKKKLLEQYQYQREETATLSELGDTFSEKITNAKPSPKRMKQTSFLATPSRLKLTDQPILFVPWLETPLPAKYCILFSQDDKSFIIFRKSIGSYLECASDDDFDLDDG</sequence>
<gene>
    <name evidence="3" type="ORF">TRIUR3_19978</name>
</gene>
<evidence type="ECO:0000313" key="3">
    <source>
        <dbReference type="EMBL" id="EMS67045.1"/>
    </source>
</evidence>
<reference evidence="3" key="1">
    <citation type="journal article" date="2013" name="Nature">
        <title>Draft genome of the wheat A-genome progenitor Triticum urartu.</title>
        <authorList>
            <person name="Ling H.Q."/>
            <person name="Zhao S."/>
            <person name="Liu D."/>
            <person name="Wang J."/>
            <person name="Sun H."/>
            <person name="Zhang C."/>
            <person name="Fan H."/>
            <person name="Li D."/>
            <person name="Dong L."/>
            <person name="Tao Y."/>
            <person name="Gao C."/>
            <person name="Wu H."/>
            <person name="Li Y."/>
            <person name="Cui Y."/>
            <person name="Guo X."/>
            <person name="Zheng S."/>
            <person name="Wang B."/>
            <person name="Yu K."/>
            <person name="Liang Q."/>
            <person name="Yang W."/>
            <person name="Lou X."/>
            <person name="Chen J."/>
            <person name="Feng M."/>
            <person name="Jian J."/>
            <person name="Zhang X."/>
            <person name="Luo G."/>
            <person name="Jiang Y."/>
            <person name="Liu J."/>
            <person name="Wang Z."/>
            <person name="Sha Y."/>
            <person name="Zhang B."/>
            <person name="Wu H."/>
            <person name="Tang D."/>
            <person name="Shen Q."/>
            <person name="Xue P."/>
            <person name="Zou S."/>
            <person name="Wang X."/>
            <person name="Liu X."/>
            <person name="Wang F."/>
            <person name="Yang Y."/>
            <person name="An X."/>
            <person name="Dong Z."/>
            <person name="Zhang K."/>
            <person name="Zhang X."/>
            <person name="Luo M.C."/>
            <person name="Dvorak J."/>
            <person name="Tong Y."/>
            <person name="Wang J."/>
            <person name="Yang H."/>
            <person name="Li Z."/>
            <person name="Wang D."/>
            <person name="Zhang A."/>
            <person name="Wang J."/>
        </authorList>
    </citation>
    <scope>NUCLEOTIDE SEQUENCE</scope>
</reference>
<organism evidence="3">
    <name type="scientific">Triticum urartu</name>
    <name type="common">Red wild einkorn</name>
    <name type="synonym">Crithodium urartu</name>
    <dbReference type="NCBI Taxonomy" id="4572"/>
    <lineage>
        <taxon>Eukaryota</taxon>
        <taxon>Viridiplantae</taxon>
        <taxon>Streptophyta</taxon>
        <taxon>Embryophyta</taxon>
        <taxon>Tracheophyta</taxon>
        <taxon>Spermatophyta</taxon>
        <taxon>Magnoliopsida</taxon>
        <taxon>Liliopsida</taxon>
        <taxon>Poales</taxon>
        <taxon>Poaceae</taxon>
        <taxon>BOP clade</taxon>
        <taxon>Pooideae</taxon>
        <taxon>Triticodae</taxon>
        <taxon>Triticeae</taxon>
        <taxon>Triticinae</taxon>
        <taxon>Triticum</taxon>
    </lineage>
</organism>